<evidence type="ECO:0000313" key="2">
    <source>
        <dbReference type="Proteomes" id="UP000494245"/>
    </source>
</evidence>
<dbReference type="RefSeq" id="WP_173084357.1">
    <property type="nucleotide sequence ID" value="NZ_BLTE01000009.1"/>
</dbReference>
<comment type="caution">
    <text evidence="1">The sequence shown here is derived from an EMBL/GenBank/DDBJ whole genome shotgun (WGS) entry which is preliminary data.</text>
</comment>
<protein>
    <submittedName>
        <fullName evidence="1">Uncharacterized protein</fullName>
    </submittedName>
</protein>
<dbReference type="Pfam" id="PF02597">
    <property type="entry name" value="ThiS"/>
    <property type="match status" value="1"/>
</dbReference>
<keyword evidence="2" id="KW-1185">Reference proteome</keyword>
<dbReference type="SUPFAM" id="SSF54285">
    <property type="entry name" value="MoaD/ThiS"/>
    <property type="match status" value="1"/>
</dbReference>
<dbReference type="EMBL" id="BLTE01000009">
    <property type="protein sequence ID" value="GFK94360.1"/>
    <property type="molecule type" value="Genomic_DNA"/>
</dbReference>
<dbReference type="InterPro" id="IPR003749">
    <property type="entry name" value="ThiS/MoaD-like"/>
</dbReference>
<dbReference type="InterPro" id="IPR016155">
    <property type="entry name" value="Mopterin_synth/thiamin_S_b"/>
</dbReference>
<dbReference type="InterPro" id="IPR012675">
    <property type="entry name" value="Beta-grasp_dom_sf"/>
</dbReference>
<sequence length="75" mass="7764">MQITVKCFATLAPFQPADAEHVPLQPGETAKDVIARLGIEPDQVAVLFVNGAHAALDKPLADGDRVSLFPAVGGG</sequence>
<evidence type="ECO:0000313" key="1">
    <source>
        <dbReference type="EMBL" id="GFK94360.1"/>
    </source>
</evidence>
<dbReference type="CDD" id="cd17040">
    <property type="entry name" value="Ubl_MoaD_like"/>
    <property type="match status" value="1"/>
</dbReference>
<gene>
    <name evidence="1" type="ORF">NNJEOMEG_02204</name>
</gene>
<accession>A0A6V8LTU5</accession>
<name>A0A6V8LTU5_9BACT</name>
<reference evidence="1 2" key="2">
    <citation type="submission" date="2020-05" db="EMBL/GenBank/DDBJ databases">
        <title>Draft genome sequence of Desulfovibrio sp. strainFSS-1.</title>
        <authorList>
            <person name="Shimoshige H."/>
            <person name="Kobayashi H."/>
            <person name="Maekawa T."/>
        </authorList>
    </citation>
    <scope>NUCLEOTIDE SEQUENCE [LARGE SCALE GENOMIC DNA]</scope>
    <source>
        <strain evidence="1 2">SIID29052-01</strain>
    </source>
</reference>
<dbReference type="AlphaFoldDB" id="A0A6V8LTU5"/>
<reference evidence="1 2" key="1">
    <citation type="submission" date="2020-04" db="EMBL/GenBank/DDBJ databases">
        <authorList>
            <consortium name="Desulfovibrio sp. FSS-1 genome sequencing consortium"/>
            <person name="Shimoshige H."/>
            <person name="Kobayashi H."/>
            <person name="Maekawa T."/>
        </authorList>
    </citation>
    <scope>NUCLEOTIDE SEQUENCE [LARGE SCALE GENOMIC DNA]</scope>
    <source>
        <strain evidence="1 2">SIID29052-01</strain>
    </source>
</reference>
<dbReference type="Gene3D" id="3.10.20.30">
    <property type="match status" value="1"/>
</dbReference>
<organism evidence="1 2">
    <name type="scientific">Fundidesulfovibrio magnetotacticus</name>
    <dbReference type="NCBI Taxonomy" id="2730080"/>
    <lineage>
        <taxon>Bacteria</taxon>
        <taxon>Pseudomonadati</taxon>
        <taxon>Thermodesulfobacteriota</taxon>
        <taxon>Desulfovibrionia</taxon>
        <taxon>Desulfovibrionales</taxon>
        <taxon>Desulfovibrionaceae</taxon>
        <taxon>Fundidesulfovibrio</taxon>
    </lineage>
</organism>
<proteinExistence type="predicted"/>
<dbReference type="Proteomes" id="UP000494245">
    <property type="component" value="Unassembled WGS sequence"/>
</dbReference>